<name>A0A177GFD9_9PROT</name>
<dbReference type="EMBL" id="LVHD01000003">
    <property type="protein sequence ID" value="OAG78496.1"/>
    <property type="molecule type" value="Genomic_DNA"/>
</dbReference>
<sequence length="97" mass="10758">MNISSLIATDAMEEEMPIQTPQQTTEAGPSELAAQQDAGREKLPRKIIQIVSMRGIPEAVYALCDDGTLWHNYTTNEHWVKMPPIPHGDAQFPVTAK</sequence>
<evidence type="ECO:0000313" key="3">
    <source>
        <dbReference type="Proteomes" id="UP000077349"/>
    </source>
</evidence>
<gene>
    <name evidence="2" type="ORF">Amal_00509</name>
</gene>
<proteinExistence type="predicted"/>
<reference evidence="2 3" key="1">
    <citation type="submission" date="2016-03" db="EMBL/GenBank/DDBJ databases">
        <title>Draft genome sequence of Acetobacter malorum CECT 7742, a strain isolated from strawberry vinegar.</title>
        <authorList>
            <person name="Sainz F."/>
            <person name="Mas A."/>
            <person name="Torija M.J."/>
        </authorList>
    </citation>
    <scope>NUCLEOTIDE SEQUENCE [LARGE SCALE GENOMIC DNA]</scope>
    <source>
        <strain evidence="2 3">CECT 7742</strain>
    </source>
</reference>
<organism evidence="2 3">
    <name type="scientific">Acetobacter malorum</name>
    <dbReference type="NCBI Taxonomy" id="178901"/>
    <lineage>
        <taxon>Bacteria</taxon>
        <taxon>Pseudomonadati</taxon>
        <taxon>Pseudomonadota</taxon>
        <taxon>Alphaproteobacteria</taxon>
        <taxon>Acetobacterales</taxon>
        <taxon>Acetobacteraceae</taxon>
        <taxon>Acetobacter</taxon>
    </lineage>
</organism>
<protein>
    <submittedName>
        <fullName evidence="2">Uncharacterized protein</fullName>
    </submittedName>
</protein>
<dbReference type="AlphaFoldDB" id="A0A177GFD9"/>
<evidence type="ECO:0000256" key="1">
    <source>
        <dbReference type="SAM" id="MobiDB-lite"/>
    </source>
</evidence>
<dbReference type="PATRIC" id="fig|178901.16.peg.542"/>
<feature type="region of interest" description="Disordered" evidence="1">
    <location>
        <begin position="1"/>
        <end position="41"/>
    </location>
</feature>
<accession>A0A177GFD9</accession>
<comment type="caution">
    <text evidence="2">The sequence shown here is derived from an EMBL/GenBank/DDBJ whole genome shotgun (WGS) entry which is preliminary data.</text>
</comment>
<evidence type="ECO:0000313" key="2">
    <source>
        <dbReference type="EMBL" id="OAG78496.1"/>
    </source>
</evidence>
<dbReference type="Proteomes" id="UP000077349">
    <property type="component" value="Unassembled WGS sequence"/>
</dbReference>
<dbReference type="STRING" id="178901.AmDm5_0498"/>